<feature type="coiled-coil region" evidence="1">
    <location>
        <begin position="5"/>
        <end position="32"/>
    </location>
</feature>
<keyword evidence="4" id="KW-1185">Reference proteome</keyword>
<keyword evidence="1" id="KW-0175">Coiled coil</keyword>
<feature type="region of interest" description="Disordered" evidence="2">
    <location>
        <begin position="86"/>
        <end position="118"/>
    </location>
</feature>
<evidence type="ECO:0000256" key="1">
    <source>
        <dbReference type="SAM" id="Coils"/>
    </source>
</evidence>
<evidence type="ECO:0000313" key="4">
    <source>
        <dbReference type="Proteomes" id="UP000826271"/>
    </source>
</evidence>
<dbReference type="AlphaFoldDB" id="A0AAV6WWS9"/>
<protein>
    <submittedName>
        <fullName evidence="3">Uncharacterized protein</fullName>
    </submittedName>
</protein>
<sequence length="118" mass="12900">MREEREQTKGLLQQLTKKLTQTQAEMTQEEAENVMSYFGLGNFPIAPFGPSITPFQPSATSFRPSASSLRPTKMPLRPFDMRQVLDSSSTDRAYSTRGASSTMVVGASTSSNGSVRST</sequence>
<proteinExistence type="predicted"/>
<accession>A0AAV6WWS9</accession>
<organism evidence="3 4">
    <name type="scientific">Buddleja alternifolia</name>
    <dbReference type="NCBI Taxonomy" id="168488"/>
    <lineage>
        <taxon>Eukaryota</taxon>
        <taxon>Viridiplantae</taxon>
        <taxon>Streptophyta</taxon>
        <taxon>Embryophyta</taxon>
        <taxon>Tracheophyta</taxon>
        <taxon>Spermatophyta</taxon>
        <taxon>Magnoliopsida</taxon>
        <taxon>eudicotyledons</taxon>
        <taxon>Gunneridae</taxon>
        <taxon>Pentapetalae</taxon>
        <taxon>asterids</taxon>
        <taxon>lamiids</taxon>
        <taxon>Lamiales</taxon>
        <taxon>Scrophulariaceae</taxon>
        <taxon>Buddlejeae</taxon>
        <taxon>Buddleja</taxon>
    </lineage>
</organism>
<reference evidence="3" key="1">
    <citation type="submission" date="2019-10" db="EMBL/GenBank/DDBJ databases">
        <authorList>
            <person name="Zhang R."/>
            <person name="Pan Y."/>
            <person name="Wang J."/>
            <person name="Ma R."/>
            <person name="Yu S."/>
        </authorList>
    </citation>
    <scope>NUCLEOTIDE SEQUENCE</scope>
    <source>
        <strain evidence="3">LA-IB0</strain>
        <tissue evidence="3">Leaf</tissue>
    </source>
</reference>
<evidence type="ECO:0000256" key="2">
    <source>
        <dbReference type="SAM" id="MobiDB-lite"/>
    </source>
</evidence>
<dbReference type="Proteomes" id="UP000826271">
    <property type="component" value="Unassembled WGS sequence"/>
</dbReference>
<dbReference type="EMBL" id="WHWC01000012">
    <property type="protein sequence ID" value="KAG8372757.1"/>
    <property type="molecule type" value="Genomic_DNA"/>
</dbReference>
<comment type="caution">
    <text evidence="3">The sequence shown here is derived from an EMBL/GenBank/DDBJ whole genome shotgun (WGS) entry which is preliminary data.</text>
</comment>
<name>A0AAV6WWS9_9LAMI</name>
<evidence type="ECO:0000313" key="3">
    <source>
        <dbReference type="EMBL" id="KAG8372757.1"/>
    </source>
</evidence>
<gene>
    <name evidence="3" type="ORF">BUALT_Bualt12G0100000</name>
</gene>